<evidence type="ECO:0000313" key="2">
    <source>
        <dbReference type="EMBL" id="CAB3246091.1"/>
    </source>
</evidence>
<feature type="region of interest" description="Disordered" evidence="1">
    <location>
        <begin position="56"/>
        <end position="110"/>
    </location>
</feature>
<dbReference type="EMBL" id="CADEBD010000327">
    <property type="protein sequence ID" value="CAB3246091.1"/>
    <property type="molecule type" value="Genomic_DNA"/>
</dbReference>
<organism evidence="2 3">
    <name type="scientific">Arctia plantaginis</name>
    <name type="common">Wood tiger moth</name>
    <name type="synonym">Phalaena plantaginis</name>
    <dbReference type="NCBI Taxonomy" id="874455"/>
    <lineage>
        <taxon>Eukaryota</taxon>
        <taxon>Metazoa</taxon>
        <taxon>Ecdysozoa</taxon>
        <taxon>Arthropoda</taxon>
        <taxon>Hexapoda</taxon>
        <taxon>Insecta</taxon>
        <taxon>Pterygota</taxon>
        <taxon>Neoptera</taxon>
        <taxon>Endopterygota</taxon>
        <taxon>Lepidoptera</taxon>
        <taxon>Glossata</taxon>
        <taxon>Ditrysia</taxon>
        <taxon>Noctuoidea</taxon>
        <taxon>Erebidae</taxon>
        <taxon>Arctiinae</taxon>
        <taxon>Arctia</taxon>
    </lineage>
</organism>
<evidence type="ECO:0000313" key="3">
    <source>
        <dbReference type="Proteomes" id="UP000494256"/>
    </source>
</evidence>
<protein>
    <submittedName>
        <fullName evidence="2">Uncharacterized protein</fullName>
    </submittedName>
</protein>
<dbReference type="OrthoDB" id="2018246at2759"/>
<proteinExistence type="predicted"/>
<name>A0A8S1AL74_ARCPL</name>
<feature type="compositionally biased region" description="Low complexity" evidence="1">
    <location>
        <begin position="57"/>
        <end position="67"/>
    </location>
</feature>
<accession>A0A8S1AL74</accession>
<dbReference type="Proteomes" id="UP000494256">
    <property type="component" value="Unassembled WGS sequence"/>
</dbReference>
<comment type="caution">
    <text evidence="2">The sequence shown here is derived from an EMBL/GenBank/DDBJ whole genome shotgun (WGS) entry which is preliminary data.</text>
</comment>
<gene>
    <name evidence="2" type="ORF">APLA_LOCUS11368</name>
</gene>
<reference evidence="2 3" key="1">
    <citation type="submission" date="2020-04" db="EMBL/GenBank/DDBJ databases">
        <authorList>
            <person name="Wallbank WR R."/>
            <person name="Pardo Diaz C."/>
            <person name="Kozak K."/>
            <person name="Martin S."/>
            <person name="Jiggins C."/>
            <person name="Moest M."/>
            <person name="Warren A I."/>
            <person name="Byers J.R.P. K."/>
            <person name="Montejo-Kovacevich G."/>
            <person name="Yen C E."/>
        </authorList>
    </citation>
    <scope>NUCLEOTIDE SEQUENCE [LARGE SCALE GENOMIC DNA]</scope>
</reference>
<sequence length="110" mass="12928">MKEWYRFYNFEKRFRILPLVNILKTISRRLYADLPTRPGQVDILLKVMAPRQDLVAQPQPIRIEQGRQPPPPPAPGRHQRPPHDNPTVYINSPVVAMPRNNVSRREITRT</sequence>
<evidence type="ECO:0000256" key="1">
    <source>
        <dbReference type="SAM" id="MobiDB-lite"/>
    </source>
</evidence>
<dbReference type="AlphaFoldDB" id="A0A8S1AL74"/>